<keyword evidence="3" id="KW-1185">Reference proteome</keyword>
<dbReference type="Proteomes" id="UP000016566">
    <property type="component" value="Unassembled WGS sequence"/>
</dbReference>
<dbReference type="OrthoDB" id="8209071at2"/>
<dbReference type="STRING" id="1337093.MBELCI_3173"/>
<dbReference type="SUPFAM" id="SSF48452">
    <property type="entry name" value="TPR-like"/>
    <property type="match status" value="1"/>
</dbReference>
<reference evidence="2" key="1">
    <citation type="journal article" date="2013" name="Genome Announc.">
        <title>Draft Genome Sequence of Loktanella cinnabarina LL-001T, Isolated from Deep-Sea Floor Sediment.</title>
        <authorList>
            <person name="Nishi S."/>
            <person name="Tsubouchi T."/>
            <person name="Takaki Y."/>
            <person name="Koyanagi R."/>
            <person name="Satoh N."/>
            <person name="Maruyama T."/>
            <person name="Hatada Y."/>
        </authorList>
    </citation>
    <scope>NUCLEOTIDE SEQUENCE [LARGE SCALE GENOMIC DNA]</scope>
    <source>
        <strain evidence="2">LL-001</strain>
    </source>
</reference>
<dbReference type="InterPro" id="IPR024983">
    <property type="entry name" value="CHAT_dom"/>
</dbReference>
<dbReference type="InterPro" id="IPR011990">
    <property type="entry name" value="TPR-like_helical_dom_sf"/>
</dbReference>
<dbReference type="eggNOG" id="COG0457">
    <property type="taxonomic scope" value="Bacteria"/>
</dbReference>
<dbReference type="AlphaFoldDB" id="U2YP26"/>
<name>U2YP26_9RHOB</name>
<feature type="domain" description="CHAT" evidence="1">
    <location>
        <begin position="657"/>
        <end position="802"/>
    </location>
</feature>
<evidence type="ECO:0000313" key="2">
    <source>
        <dbReference type="EMBL" id="GAD57121.1"/>
    </source>
</evidence>
<evidence type="ECO:0000259" key="1">
    <source>
        <dbReference type="Pfam" id="PF12770"/>
    </source>
</evidence>
<dbReference type="Gene3D" id="1.25.40.10">
    <property type="entry name" value="Tetratricopeptide repeat domain"/>
    <property type="match status" value="1"/>
</dbReference>
<proteinExistence type="predicted"/>
<organism evidence="2 3">
    <name type="scientific">Limimaricola cinnabarinus LL-001</name>
    <dbReference type="NCBI Taxonomy" id="1337093"/>
    <lineage>
        <taxon>Bacteria</taxon>
        <taxon>Pseudomonadati</taxon>
        <taxon>Pseudomonadota</taxon>
        <taxon>Alphaproteobacteria</taxon>
        <taxon>Rhodobacterales</taxon>
        <taxon>Paracoccaceae</taxon>
        <taxon>Limimaricola</taxon>
    </lineage>
</organism>
<dbReference type="EMBL" id="BATB01000062">
    <property type="protein sequence ID" value="GAD57121.1"/>
    <property type="molecule type" value="Genomic_DNA"/>
</dbReference>
<evidence type="ECO:0000313" key="3">
    <source>
        <dbReference type="Proteomes" id="UP000016566"/>
    </source>
</evidence>
<dbReference type="RefSeq" id="WP_021695220.1">
    <property type="nucleotide sequence ID" value="NZ_BATB01000062.1"/>
</dbReference>
<gene>
    <name evidence="2" type="ORF">MBELCI_3173</name>
</gene>
<comment type="caution">
    <text evidence="2">The sequence shown here is derived from an EMBL/GenBank/DDBJ whole genome shotgun (WGS) entry which is preliminary data.</text>
</comment>
<protein>
    <recommendedName>
        <fullName evidence="1">CHAT domain-containing protein</fullName>
    </recommendedName>
</protein>
<dbReference type="eggNOG" id="COG4995">
    <property type="taxonomic scope" value="Bacteria"/>
</dbReference>
<dbReference type="Pfam" id="PF12770">
    <property type="entry name" value="CHAT"/>
    <property type="match status" value="1"/>
</dbReference>
<sequence length="848" mass="92004">MDWQDWLPLSPEAFESRLRQHLDRTSEFDDAVDLYNELITNCGHNPRHVGNVARAIAALMHRRDMQWERLLFLELTARAKYTAGDVHGAFEALDMLARADDTDDTREVVLEILNAAVEDTGSVASSIDHHPVVLRAAAGLLEHFALWDELGDLKLRSALLYSRHGASQAAYRTIVDVESKAYEVGSRPLLARALQAAVVVSLEEGDADFAVKMGREALAILAELDARLPVELLANLGTAFMRNGDTVNGENYLRRAMNEAEAGSDIGPVLMANLAACLREAGNFVDAQSMIAKARHAHDGNSDPEAILELELVAARICAESGDACAVGPALAAAARALDEVLRDVLRFHHRRGLRERYLPRFDKLMAAMPDEGPACEALEALVACRGNALGDWLALLEWSRKTATLVQTDEVVALEQALECLRGEGVPHLFGFLEKYDDVWDWRNPVGDQWDRLSQIIASLDGRSGPALGQAGQVAMIDAARKRLAEGDCIMAITHAGDPLLWSFYGDRYRRTALPADTRSDWAVAQLRFSCGETGRQEFANALDSWLDTVSPLLGPVLDDLAAGGVRSIRYLQDFSPSPPMTALAMRHPRLLERMRQGMFEVRHIAALVLSVEPRQISGGVAAVVDRDGDLVLPRHEAIAFADAANLPPPVVIDTGATEELPELLGDAEVLMVSTHGTPLINYTDPYFASIGGEAPHPVSIRQLQAYGDSLGLRLVLLNACYSGAGSARNFQQRFRTADAVSFPAWSLLSGCAIACASAWRTSDTAQYLFSRFSGEGLGDGLSPSSAVTSAMARLHLVTRDEAIAALSIIADSADREAATKRLANAPQHGAFSHPYLGGAMAIHSLL</sequence>
<accession>U2YP26</accession>